<dbReference type="PANTHER" id="PTHR11439:SF508">
    <property type="entry name" value="RNA-DIRECTED DNA POLYMERASE"/>
    <property type="match status" value="1"/>
</dbReference>
<dbReference type="PANTHER" id="PTHR11439">
    <property type="entry name" value="GAG-POL-RELATED RETROTRANSPOSON"/>
    <property type="match status" value="1"/>
</dbReference>
<accession>A0A9K3JAQ6</accession>
<dbReference type="Pfam" id="PF07727">
    <property type="entry name" value="RVT_2"/>
    <property type="match status" value="1"/>
</dbReference>
<evidence type="ECO:0000259" key="2">
    <source>
        <dbReference type="Pfam" id="PF07727"/>
    </source>
</evidence>
<dbReference type="AlphaFoldDB" id="A0A9K3JAQ6"/>
<name>A0A9K3JAQ6_HELAN</name>
<feature type="region of interest" description="Disordered" evidence="1">
    <location>
        <begin position="1"/>
        <end position="72"/>
    </location>
</feature>
<feature type="compositionally biased region" description="Polar residues" evidence="1">
    <location>
        <begin position="37"/>
        <end position="59"/>
    </location>
</feature>
<sequence length="568" mass="63881">MDDPDDDRRDKGEYDEGTHGSQQLVVPKALVDMADAQQPSEPSVSSDRAEPVTTSNDAQEPSEGDTVGPELSMLHRRSTRTSVFPSKFDDFIVNSKVKYGIEKVVNFSNLSFENKCFATMLSKSFEPRSYKEAVQDPNWINAMNDELHALHRNDTWEIVDKPKNRSTVGCKWIYKIKYKSNGEIERYKARLVAKGFSQKEGVDYEETFSPVVKLVTVRCVLPLAVQNGWKLFQLDVNNAFLYGELHEEVYMSLPEGYQSCDVSKVCRLKKSLYGLKQAPRMWNEKLVSVLIDCGFVQSKCDMSMFIKNVNDVFIVLLVYVDDIVVTGNSVAEIEKVKQNLKTKFLIKDLGMLQYFLGIEVLTCTAGICLSQRKYCTDLLAEYGMLGCKPVSVPIDQNHVVNNVLSSNTGPLTNIIGYQQLVGKLIYLSHTRPDISYAVHVLSQFMHSPTDGHLKLAFHLLRCLKSAPGKGLLFSKGEPFELKAFADSDWAKCLVSRKFVTGFCVFLGNNLVSWKSKKQTTVSRSSAEAEYRAMCATACEIVWLKNLLSELLVDVKLPISVYCDNKAAI</sequence>
<feature type="compositionally biased region" description="Basic and acidic residues" evidence="1">
    <location>
        <begin position="1"/>
        <end position="18"/>
    </location>
</feature>
<dbReference type="CDD" id="cd09272">
    <property type="entry name" value="RNase_HI_RT_Ty1"/>
    <property type="match status" value="1"/>
</dbReference>
<reference evidence="3" key="2">
    <citation type="submission" date="2020-06" db="EMBL/GenBank/DDBJ databases">
        <title>Helianthus annuus Genome sequencing and assembly Release 2.</title>
        <authorList>
            <person name="Gouzy J."/>
            <person name="Langlade N."/>
            <person name="Munos S."/>
        </authorList>
    </citation>
    <scope>NUCLEOTIDE SEQUENCE</scope>
    <source>
        <tissue evidence="3">Leaves</tissue>
    </source>
</reference>
<dbReference type="InterPro" id="IPR043502">
    <property type="entry name" value="DNA/RNA_pol_sf"/>
</dbReference>
<dbReference type="InterPro" id="IPR013103">
    <property type="entry name" value="RVT_2"/>
</dbReference>
<dbReference type="GO" id="GO:0003964">
    <property type="term" value="F:RNA-directed DNA polymerase activity"/>
    <property type="evidence" value="ECO:0007669"/>
    <property type="project" value="UniProtKB-KW"/>
</dbReference>
<dbReference type="EC" id="2.7.7.49" evidence="3"/>
<keyword evidence="3" id="KW-0695">RNA-directed DNA polymerase</keyword>
<gene>
    <name evidence="3" type="ORF">HanXRQr2_Chr04g0182651</name>
</gene>
<feature type="domain" description="Reverse transcriptase Ty1/copia-type" evidence="2">
    <location>
        <begin position="153"/>
        <end position="394"/>
    </location>
</feature>
<reference evidence="3" key="1">
    <citation type="journal article" date="2017" name="Nature">
        <title>The sunflower genome provides insights into oil metabolism, flowering and Asterid evolution.</title>
        <authorList>
            <person name="Badouin H."/>
            <person name="Gouzy J."/>
            <person name="Grassa C.J."/>
            <person name="Murat F."/>
            <person name="Staton S.E."/>
            <person name="Cottret L."/>
            <person name="Lelandais-Briere C."/>
            <person name="Owens G.L."/>
            <person name="Carrere S."/>
            <person name="Mayjonade B."/>
            <person name="Legrand L."/>
            <person name="Gill N."/>
            <person name="Kane N.C."/>
            <person name="Bowers J.E."/>
            <person name="Hubner S."/>
            <person name="Bellec A."/>
            <person name="Berard A."/>
            <person name="Berges H."/>
            <person name="Blanchet N."/>
            <person name="Boniface M.C."/>
            <person name="Brunel D."/>
            <person name="Catrice O."/>
            <person name="Chaidir N."/>
            <person name="Claudel C."/>
            <person name="Donnadieu C."/>
            <person name="Faraut T."/>
            <person name="Fievet G."/>
            <person name="Helmstetter N."/>
            <person name="King M."/>
            <person name="Knapp S.J."/>
            <person name="Lai Z."/>
            <person name="Le Paslier M.C."/>
            <person name="Lippi Y."/>
            <person name="Lorenzon L."/>
            <person name="Mandel J.R."/>
            <person name="Marage G."/>
            <person name="Marchand G."/>
            <person name="Marquand E."/>
            <person name="Bret-Mestries E."/>
            <person name="Morien E."/>
            <person name="Nambeesan S."/>
            <person name="Nguyen T."/>
            <person name="Pegot-Espagnet P."/>
            <person name="Pouilly N."/>
            <person name="Raftis F."/>
            <person name="Sallet E."/>
            <person name="Schiex T."/>
            <person name="Thomas J."/>
            <person name="Vandecasteele C."/>
            <person name="Vares D."/>
            <person name="Vear F."/>
            <person name="Vautrin S."/>
            <person name="Crespi M."/>
            <person name="Mangin B."/>
            <person name="Burke J.M."/>
            <person name="Salse J."/>
            <person name="Munos S."/>
            <person name="Vincourt P."/>
            <person name="Rieseberg L.H."/>
            <person name="Langlade N.B."/>
        </authorList>
    </citation>
    <scope>NUCLEOTIDE SEQUENCE</scope>
    <source>
        <tissue evidence="3">Leaves</tissue>
    </source>
</reference>
<evidence type="ECO:0000256" key="1">
    <source>
        <dbReference type="SAM" id="MobiDB-lite"/>
    </source>
</evidence>
<keyword evidence="4" id="KW-1185">Reference proteome</keyword>
<keyword evidence="3" id="KW-0548">Nucleotidyltransferase</keyword>
<dbReference type="Gramene" id="mRNA:HanXRQr2_Chr04g0182651">
    <property type="protein sequence ID" value="CDS:HanXRQr2_Chr04g0182651.1"/>
    <property type="gene ID" value="HanXRQr2_Chr04g0182651"/>
</dbReference>
<keyword evidence="3" id="KW-0808">Transferase</keyword>
<dbReference type="SUPFAM" id="SSF56672">
    <property type="entry name" value="DNA/RNA polymerases"/>
    <property type="match status" value="1"/>
</dbReference>
<evidence type="ECO:0000313" key="3">
    <source>
        <dbReference type="EMBL" id="KAF5811547.1"/>
    </source>
</evidence>
<comment type="caution">
    <text evidence="3">The sequence shown here is derived from an EMBL/GenBank/DDBJ whole genome shotgun (WGS) entry which is preliminary data.</text>
</comment>
<dbReference type="Proteomes" id="UP000215914">
    <property type="component" value="Unassembled WGS sequence"/>
</dbReference>
<evidence type="ECO:0000313" key="4">
    <source>
        <dbReference type="Proteomes" id="UP000215914"/>
    </source>
</evidence>
<dbReference type="EMBL" id="MNCJ02000319">
    <property type="protein sequence ID" value="KAF5811547.1"/>
    <property type="molecule type" value="Genomic_DNA"/>
</dbReference>
<proteinExistence type="predicted"/>
<protein>
    <submittedName>
        <fullName evidence="3">RNA-directed DNA polymerase</fullName>
        <ecNumber evidence="3">2.7.7.49</ecNumber>
    </submittedName>
</protein>
<organism evidence="3 4">
    <name type="scientific">Helianthus annuus</name>
    <name type="common">Common sunflower</name>
    <dbReference type="NCBI Taxonomy" id="4232"/>
    <lineage>
        <taxon>Eukaryota</taxon>
        <taxon>Viridiplantae</taxon>
        <taxon>Streptophyta</taxon>
        <taxon>Embryophyta</taxon>
        <taxon>Tracheophyta</taxon>
        <taxon>Spermatophyta</taxon>
        <taxon>Magnoliopsida</taxon>
        <taxon>eudicotyledons</taxon>
        <taxon>Gunneridae</taxon>
        <taxon>Pentapetalae</taxon>
        <taxon>asterids</taxon>
        <taxon>campanulids</taxon>
        <taxon>Asterales</taxon>
        <taxon>Asteraceae</taxon>
        <taxon>Asteroideae</taxon>
        <taxon>Heliantheae alliance</taxon>
        <taxon>Heliantheae</taxon>
        <taxon>Helianthus</taxon>
    </lineage>
</organism>